<reference evidence="2 3" key="1">
    <citation type="journal article" date="2019" name="Int. J. Syst. Evol. Microbiol.">
        <title>The Global Catalogue of Microorganisms (GCM) 10K type strain sequencing project: providing services to taxonomists for standard genome sequencing and annotation.</title>
        <authorList>
            <consortium name="The Broad Institute Genomics Platform"/>
            <consortium name="The Broad Institute Genome Sequencing Center for Infectious Disease"/>
            <person name="Wu L."/>
            <person name="Ma J."/>
        </authorList>
    </citation>
    <scope>NUCLEOTIDE SEQUENCE [LARGE SCALE GENOMIC DNA]</scope>
    <source>
        <strain evidence="2 3">JCM 13023</strain>
    </source>
</reference>
<name>A0ABN1WD23_9PSEU</name>
<organism evidence="2 3">
    <name type="scientific">Prauserella halophila</name>
    <dbReference type="NCBI Taxonomy" id="185641"/>
    <lineage>
        <taxon>Bacteria</taxon>
        <taxon>Bacillati</taxon>
        <taxon>Actinomycetota</taxon>
        <taxon>Actinomycetes</taxon>
        <taxon>Pseudonocardiales</taxon>
        <taxon>Pseudonocardiaceae</taxon>
        <taxon>Prauserella</taxon>
    </lineage>
</organism>
<feature type="region of interest" description="Disordered" evidence="1">
    <location>
        <begin position="1"/>
        <end position="93"/>
    </location>
</feature>
<protein>
    <submittedName>
        <fullName evidence="2">Uncharacterized protein</fullName>
    </submittedName>
</protein>
<feature type="compositionally biased region" description="Basic and acidic residues" evidence="1">
    <location>
        <begin position="76"/>
        <end position="87"/>
    </location>
</feature>
<evidence type="ECO:0000313" key="3">
    <source>
        <dbReference type="Proteomes" id="UP001500653"/>
    </source>
</evidence>
<evidence type="ECO:0000313" key="2">
    <source>
        <dbReference type="EMBL" id="GAA1245400.1"/>
    </source>
</evidence>
<comment type="caution">
    <text evidence="2">The sequence shown here is derived from an EMBL/GenBank/DDBJ whole genome shotgun (WGS) entry which is preliminary data.</text>
</comment>
<proteinExistence type="predicted"/>
<sequence length="93" mass="9620">MSQSLKDTAAPGSGSGESAAPEATSAPEDVLEDPVSMEESHDRLLADLDAFSDGEQLAADGSEAGQDAADTQDAADNPRAKHRRFDDAGEESE</sequence>
<accession>A0ABN1WD23</accession>
<gene>
    <name evidence="2" type="ORF">GCM10009676_34140</name>
</gene>
<dbReference type="Proteomes" id="UP001500653">
    <property type="component" value="Unassembled WGS sequence"/>
</dbReference>
<feature type="compositionally biased region" description="Low complexity" evidence="1">
    <location>
        <begin position="66"/>
        <end position="75"/>
    </location>
</feature>
<feature type="compositionally biased region" description="Low complexity" evidence="1">
    <location>
        <begin position="8"/>
        <end position="28"/>
    </location>
</feature>
<evidence type="ECO:0000256" key="1">
    <source>
        <dbReference type="SAM" id="MobiDB-lite"/>
    </source>
</evidence>
<dbReference type="EMBL" id="BAAALN010000011">
    <property type="protein sequence ID" value="GAA1245400.1"/>
    <property type="molecule type" value="Genomic_DNA"/>
</dbReference>
<keyword evidence="3" id="KW-1185">Reference proteome</keyword>